<evidence type="ECO:0000313" key="1">
    <source>
        <dbReference type="EMBL" id="AIY39861.1"/>
    </source>
</evidence>
<keyword evidence="2" id="KW-1185">Reference proteome</keyword>
<proteinExistence type="predicted"/>
<accession>A0A0A1F5S5</accession>
<evidence type="ECO:0000313" key="2">
    <source>
        <dbReference type="Proteomes" id="UP000030302"/>
    </source>
</evidence>
<protein>
    <submittedName>
        <fullName evidence="1">Uncharacterized protein</fullName>
    </submittedName>
</protein>
<organism evidence="1 2">
    <name type="scientific">Collimonas arenae</name>
    <dbReference type="NCBI Taxonomy" id="279058"/>
    <lineage>
        <taxon>Bacteria</taxon>
        <taxon>Pseudomonadati</taxon>
        <taxon>Pseudomonadota</taxon>
        <taxon>Betaproteobacteria</taxon>
        <taxon>Burkholderiales</taxon>
        <taxon>Oxalobacteraceae</taxon>
        <taxon>Collimonas</taxon>
    </lineage>
</organism>
<dbReference type="EMBL" id="CP009962">
    <property type="protein sequence ID" value="AIY39861.1"/>
    <property type="molecule type" value="Genomic_DNA"/>
</dbReference>
<dbReference type="HOGENOM" id="CLU_2896321_0_0_4"/>
<reference evidence="2" key="1">
    <citation type="journal article" date="2014" name="Soil Biol. Biochem.">
        <title>Structure and function of bacterial communities in ageing soils: Insights from the Mendocino ecological staircase.</title>
        <authorList>
            <person name="Uroz S."/>
            <person name="Tech J.J."/>
            <person name="Sawaya N.A."/>
            <person name="Frey-Klett P."/>
            <person name="Leveau J.H.J."/>
        </authorList>
    </citation>
    <scope>NUCLEOTIDE SEQUENCE [LARGE SCALE GENOMIC DNA]</scope>
    <source>
        <strain evidence="2">Cal35</strain>
    </source>
</reference>
<dbReference type="AlphaFoldDB" id="A0A0A1F5S5"/>
<dbReference type="KEGG" id="care:LT85_0701"/>
<sequence length="62" mass="6793">MNIEIFSILNMPLTGERATRLTEHASRQLAALLVLAGMCLLRPRALPAAAMHTHSDVFNYGS</sequence>
<dbReference type="STRING" id="279058.LT85_0701"/>
<gene>
    <name evidence="1" type="ORF">LT85_0701</name>
</gene>
<dbReference type="Proteomes" id="UP000030302">
    <property type="component" value="Chromosome"/>
</dbReference>
<name>A0A0A1F5S5_9BURK</name>